<accession>A0ABU9C0C0</accession>
<reference evidence="3 4" key="1">
    <citation type="submission" date="2024-04" db="EMBL/GenBank/DDBJ databases">
        <title>Novel species of the genus Ideonella isolated from streams.</title>
        <authorList>
            <person name="Lu H."/>
        </authorList>
    </citation>
    <scope>NUCLEOTIDE SEQUENCE [LARGE SCALE GENOMIC DNA]</scope>
    <source>
        <strain evidence="3 4">LYT19W</strain>
    </source>
</reference>
<name>A0ABU9C0C0_9BURK</name>
<proteinExistence type="predicted"/>
<dbReference type="EMBL" id="JBBUTI010000001">
    <property type="protein sequence ID" value="MEK8045284.1"/>
    <property type="molecule type" value="Genomic_DNA"/>
</dbReference>
<keyword evidence="2" id="KW-1133">Transmembrane helix</keyword>
<dbReference type="RefSeq" id="WP_341397427.1">
    <property type="nucleotide sequence ID" value="NZ_JBBUTI010000001.1"/>
</dbReference>
<comment type="caution">
    <text evidence="3">The sequence shown here is derived from an EMBL/GenBank/DDBJ whole genome shotgun (WGS) entry which is preliminary data.</text>
</comment>
<keyword evidence="2" id="KW-0472">Membrane</keyword>
<feature type="region of interest" description="Disordered" evidence="1">
    <location>
        <begin position="135"/>
        <end position="155"/>
    </location>
</feature>
<feature type="transmembrane region" description="Helical" evidence="2">
    <location>
        <begin position="12"/>
        <end position="31"/>
    </location>
</feature>
<evidence type="ECO:0000256" key="1">
    <source>
        <dbReference type="SAM" id="MobiDB-lite"/>
    </source>
</evidence>
<gene>
    <name evidence="3" type="ORF">AACH00_02855</name>
</gene>
<keyword evidence="4" id="KW-1185">Reference proteome</keyword>
<dbReference type="Proteomes" id="UP001379945">
    <property type="component" value="Unassembled WGS sequence"/>
</dbReference>
<organism evidence="3 4">
    <name type="scientific">Ideonella margarita</name>
    <dbReference type="NCBI Taxonomy" id="2984191"/>
    <lineage>
        <taxon>Bacteria</taxon>
        <taxon>Pseudomonadati</taxon>
        <taxon>Pseudomonadota</taxon>
        <taxon>Betaproteobacteria</taxon>
        <taxon>Burkholderiales</taxon>
        <taxon>Sphaerotilaceae</taxon>
        <taxon>Ideonella</taxon>
    </lineage>
</organism>
<protein>
    <submittedName>
        <fullName evidence="3">Preprotein translocase subunit YajC</fullName>
    </submittedName>
</protein>
<keyword evidence="2" id="KW-0812">Transmembrane</keyword>
<evidence type="ECO:0000313" key="3">
    <source>
        <dbReference type="EMBL" id="MEK8045284.1"/>
    </source>
</evidence>
<evidence type="ECO:0000256" key="2">
    <source>
        <dbReference type="SAM" id="Phobius"/>
    </source>
</evidence>
<sequence>MLKELDPTTVGVTIGLSLTVALVVLAVRLWALNRLRGDRQAEARQKQERLRALLGACRALAGSFTPASAADGRQMEEALAEVLLFGDLPQVALAAEAARALAAGQIPDVQPLVGLLRADVRSLLGLAPWPDDLVLPPAGPGKAGRQGRGRGLDEG</sequence>
<evidence type="ECO:0000313" key="4">
    <source>
        <dbReference type="Proteomes" id="UP001379945"/>
    </source>
</evidence>